<feature type="non-terminal residue" evidence="2">
    <location>
        <position position="177"/>
    </location>
</feature>
<protein>
    <recommendedName>
        <fullName evidence="1">EAL domain-containing protein</fullName>
    </recommendedName>
</protein>
<gene>
    <name evidence="2" type="ORF">B1A_07924</name>
</gene>
<dbReference type="Pfam" id="PF00563">
    <property type="entry name" value="EAL"/>
    <property type="match status" value="1"/>
</dbReference>
<dbReference type="EMBL" id="AUZX01005676">
    <property type="protein sequence ID" value="EQD66871.1"/>
    <property type="molecule type" value="Genomic_DNA"/>
</dbReference>
<dbReference type="PROSITE" id="PS50883">
    <property type="entry name" value="EAL"/>
    <property type="match status" value="1"/>
</dbReference>
<dbReference type="Gene3D" id="3.20.20.450">
    <property type="entry name" value="EAL domain"/>
    <property type="match status" value="1"/>
</dbReference>
<evidence type="ECO:0000259" key="1">
    <source>
        <dbReference type="PROSITE" id="PS50883"/>
    </source>
</evidence>
<dbReference type="PANTHER" id="PTHR44757:SF2">
    <property type="entry name" value="BIOFILM ARCHITECTURE MAINTENANCE PROTEIN MBAA"/>
    <property type="match status" value="1"/>
</dbReference>
<name>T1B1Z2_9ZZZZ</name>
<dbReference type="SUPFAM" id="SSF141868">
    <property type="entry name" value="EAL domain-like"/>
    <property type="match status" value="1"/>
</dbReference>
<accession>T1B1Z2</accession>
<proteinExistence type="predicted"/>
<sequence>GFLDEWSGLWKDFPGIPRSAVNIEISESAVLRDLSASRVLIEALRDSGTGVILGGFGSGSSSLTGLSGLSVSKIAMDRSVTRTLLSDPYSIAIVSGVLSMAGMMKVPLLLGEVEYFEQGILFLASGGALFRAMRWVFPRIRRLFRHGWIPFPFRRTGSSGPISPGLQGRLSFYGGHW</sequence>
<organism evidence="2">
    <name type="scientific">mine drainage metagenome</name>
    <dbReference type="NCBI Taxonomy" id="410659"/>
    <lineage>
        <taxon>unclassified sequences</taxon>
        <taxon>metagenomes</taxon>
        <taxon>ecological metagenomes</taxon>
    </lineage>
</organism>
<evidence type="ECO:0000313" key="2">
    <source>
        <dbReference type="EMBL" id="EQD66871.1"/>
    </source>
</evidence>
<dbReference type="AlphaFoldDB" id="T1B1Z2"/>
<feature type="non-terminal residue" evidence="2">
    <location>
        <position position="1"/>
    </location>
</feature>
<reference evidence="2" key="1">
    <citation type="submission" date="2013-08" db="EMBL/GenBank/DDBJ databases">
        <authorList>
            <person name="Mendez C."/>
            <person name="Richter M."/>
            <person name="Ferrer M."/>
            <person name="Sanchez J."/>
        </authorList>
    </citation>
    <scope>NUCLEOTIDE SEQUENCE</scope>
</reference>
<dbReference type="PANTHER" id="PTHR44757">
    <property type="entry name" value="DIGUANYLATE CYCLASE DGCP"/>
    <property type="match status" value="1"/>
</dbReference>
<dbReference type="InterPro" id="IPR035919">
    <property type="entry name" value="EAL_sf"/>
</dbReference>
<dbReference type="InterPro" id="IPR001633">
    <property type="entry name" value="EAL_dom"/>
</dbReference>
<reference evidence="2" key="2">
    <citation type="journal article" date="2014" name="ISME J.">
        <title>Microbial stratification in low pH oxic and suboxic macroscopic growths along an acid mine drainage.</title>
        <authorList>
            <person name="Mendez-Garcia C."/>
            <person name="Mesa V."/>
            <person name="Sprenger R.R."/>
            <person name="Richter M."/>
            <person name="Diez M.S."/>
            <person name="Solano J."/>
            <person name="Bargiela R."/>
            <person name="Golyshina O.V."/>
            <person name="Manteca A."/>
            <person name="Ramos J.L."/>
            <person name="Gallego J.R."/>
            <person name="Llorente I."/>
            <person name="Martins Dos Santos V.A."/>
            <person name="Jensen O.N."/>
            <person name="Pelaez A.I."/>
            <person name="Sanchez J."/>
            <person name="Ferrer M."/>
        </authorList>
    </citation>
    <scope>NUCLEOTIDE SEQUENCE</scope>
</reference>
<feature type="domain" description="EAL" evidence="1">
    <location>
        <begin position="1"/>
        <end position="152"/>
    </location>
</feature>
<dbReference type="InterPro" id="IPR052155">
    <property type="entry name" value="Biofilm_reg_signaling"/>
</dbReference>
<comment type="caution">
    <text evidence="2">The sequence shown here is derived from an EMBL/GenBank/DDBJ whole genome shotgun (WGS) entry which is preliminary data.</text>
</comment>